<evidence type="ECO:0000313" key="6">
    <source>
        <dbReference type="Proteomes" id="UP000180036"/>
    </source>
</evidence>
<keyword evidence="2" id="KW-0238">DNA-binding</keyword>
<dbReference type="GO" id="GO:0003700">
    <property type="term" value="F:DNA-binding transcription factor activity"/>
    <property type="evidence" value="ECO:0007669"/>
    <property type="project" value="InterPro"/>
</dbReference>
<evidence type="ECO:0000256" key="2">
    <source>
        <dbReference type="ARBA" id="ARBA00023125"/>
    </source>
</evidence>
<keyword evidence="3" id="KW-0804">Transcription</keyword>
<dbReference type="CDD" id="cd07377">
    <property type="entry name" value="WHTH_GntR"/>
    <property type="match status" value="1"/>
</dbReference>
<dbReference type="InterPro" id="IPR036390">
    <property type="entry name" value="WH_DNA-bd_sf"/>
</dbReference>
<dbReference type="SMART" id="SM00345">
    <property type="entry name" value="HTH_GNTR"/>
    <property type="match status" value="1"/>
</dbReference>
<reference evidence="5 6" key="1">
    <citation type="submission" date="2016-10" db="EMBL/GenBank/DDBJ databases">
        <authorList>
            <person name="Marach S."/>
            <person name="Prathuangwong S."/>
            <person name="Takikawa Y."/>
            <person name="Dohra H."/>
        </authorList>
    </citation>
    <scope>NUCLEOTIDE SEQUENCE [LARGE SCALE GENOMIC DNA]</scope>
    <source>
        <strain evidence="5 6">K2</strain>
    </source>
</reference>
<dbReference type="InterPro" id="IPR036388">
    <property type="entry name" value="WH-like_DNA-bd_sf"/>
</dbReference>
<accession>A0AAP7NBN2</accession>
<dbReference type="PANTHER" id="PTHR38445">
    <property type="entry name" value="HTH-TYPE TRANSCRIPTIONAL REPRESSOR YTRA"/>
    <property type="match status" value="1"/>
</dbReference>
<evidence type="ECO:0000256" key="3">
    <source>
        <dbReference type="ARBA" id="ARBA00023163"/>
    </source>
</evidence>
<evidence type="ECO:0000313" key="5">
    <source>
        <dbReference type="EMBL" id="OIK23031.1"/>
    </source>
</evidence>
<dbReference type="PROSITE" id="PS50949">
    <property type="entry name" value="HTH_GNTR"/>
    <property type="match status" value="1"/>
</dbReference>
<dbReference type="PANTHER" id="PTHR38445:SF6">
    <property type="entry name" value="GNTR-FAMILY TRANSCRIPTIONAL REGULATOR"/>
    <property type="match status" value="1"/>
</dbReference>
<organism evidence="5 6">
    <name type="scientific">Bacillus amyloliquefaciens</name>
    <name type="common">Bacillus velezensis</name>
    <dbReference type="NCBI Taxonomy" id="1390"/>
    <lineage>
        <taxon>Bacteria</taxon>
        <taxon>Bacillati</taxon>
        <taxon>Bacillota</taxon>
        <taxon>Bacilli</taxon>
        <taxon>Bacillales</taxon>
        <taxon>Bacillaceae</taxon>
        <taxon>Bacillus</taxon>
        <taxon>Bacillus amyloliquefaciens group</taxon>
    </lineage>
</organism>
<evidence type="ECO:0000256" key="1">
    <source>
        <dbReference type="ARBA" id="ARBA00023015"/>
    </source>
</evidence>
<dbReference type="EMBL" id="MOEA01000001">
    <property type="protein sequence ID" value="OIK23031.1"/>
    <property type="molecule type" value="Genomic_DNA"/>
</dbReference>
<dbReference type="Gene3D" id="1.10.10.10">
    <property type="entry name" value="Winged helix-like DNA-binding domain superfamily/Winged helix DNA-binding domain"/>
    <property type="match status" value="1"/>
</dbReference>
<dbReference type="RefSeq" id="WP_071347184.1">
    <property type="nucleotide sequence ID" value="NZ_JARTAT010000005.1"/>
</dbReference>
<dbReference type="SUPFAM" id="SSF46785">
    <property type="entry name" value="Winged helix' DNA-binding domain"/>
    <property type="match status" value="1"/>
</dbReference>
<gene>
    <name evidence="5" type="ORF">BKP66_05090</name>
</gene>
<dbReference type="Proteomes" id="UP000180036">
    <property type="component" value="Unassembled WGS sequence"/>
</dbReference>
<dbReference type="GO" id="GO:0003677">
    <property type="term" value="F:DNA binding"/>
    <property type="evidence" value="ECO:0007669"/>
    <property type="project" value="UniProtKB-KW"/>
</dbReference>
<dbReference type="AlphaFoldDB" id="A0AAP7NBN2"/>
<protein>
    <submittedName>
        <fullName evidence="5">GntR family transcriptional regulator</fullName>
    </submittedName>
</protein>
<sequence length="125" mass="14547">MEHEFQSSKPIYLQIADRVYYRLIRSELSPGDKLPSVREMALQMKVNPNTIQRTYSEMERLGIVETKRGQGTFIAERPDLKAELKDRLTKDVFKRFIQEMSELGLSAEEMLDGIKQYAEEANDES</sequence>
<name>A0AAP7NBN2_BACAM</name>
<keyword evidence="1" id="KW-0805">Transcription regulation</keyword>
<comment type="caution">
    <text evidence="5">The sequence shown here is derived from an EMBL/GenBank/DDBJ whole genome shotgun (WGS) entry which is preliminary data.</text>
</comment>
<feature type="domain" description="HTH gntR-type" evidence="4">
    <location>
        <begin position="9"/>
        <end position="77"/>
    </location>
</feature>
<proteinExistence type="predicted"/>
<dbReference type="Pfam" id="PF00392">
    <property type="entry name" value="GntR"/>
    <property type="match status" value="1"/>
</dbReference>
<dbReference type="InterPro" id="IPR000524">
    <property type="entry name" value="Tscrpt_reg_HTH_GntR"/>
</dbReference>
<evidence type="ECO:0000259" key="4">
    <source>
        <dbReference type="PROSITE" id="PS50949"/>
    </source>
</evidence>